<reference evidence="1" key="1">
    <citation type="submission" date="2022-11" db="EMBL/GenBank/DDBJ databases">
        <authorList>
            <person name="Petersen C."/>
        </authorList>
    </citation>
    <scope>NUCLEOTIDE SEQUENCE</scope>
    <source>
        <strain evidence="1">IBT 22155</strain>
    </source>
</reference>
<proteinExistence type="predicted"/>
<organism evidence="1 2">
    <name type="scientific">Penicillium bovifimosum</name>
    <dbReference type="NCBI Taxonomy" id="126998"/>
    <lineage>
        <taxon>Eukaryota</taxon>
        <taxon>Fungi</taxon>
        <taxon>Dikarya</taxon>
        <taxon>Ascomycota</taxon>
        <taxon>Pezizomycotina</taxon>
        <taxon>Eurotiomycetes</taxon>
        <taxon>Eurotiomycetidae</taxon>
        <taxon>Eurotiales</taxon>
        <taxon>Aspergillaceae</taxon>
        <taxon>Penicillium</taxon>
    </lineage>
</organism>
<evidence type="ECO:0000313" key="2">
    <source>
        <dbReference type="Proteomes" id="UP001149079"/>
    </source>
</evidence>
<name>A0A9W9GPF2_9EURO</name>
<keyword evidence="2" id="KW-1185">Reference proteome</keyword>
<protein>
    <submittedName>
        <fullName evidence="1">Uncharacterized protein</fullName>
    </submittedName>
</protein>
<dbReference type="EMBL" id="JAPQKL010000006">
    <property type="protein sequence ID" value="KAJ5124697.1"/>
    <property type="molecule type" value="Genomic_DNA"/>
</dbReference>
<dbReference type="Proteomes" id="UP001149079">
    <property type="component" value="Unassembled WGS sequence"/>
</dbReference>
<gene>
    <name evidence="1" type="ORF">N7515_008522</name>
</gene>
<comment type="caution">
    <text evidence="1">The sequence shown here is derived from an EMBL/GenBank/DDBJ whole genome shotgun (WGS) entry which is preliminary data.</text>
</comment>
<sequence>MLQSEAEADSSTTLRCGVQGPEKRIGGQLTVDGKPNLSLAVLGYGEAQLCASLKRSLAGGAPMDPCQVIAGSQGGFLAGRMGRP</sequence>
<reference evidence="1" key="2">
    <citation type="journal article" date="2023" name="IMA Fungus">
        <title>Comparative genomic study of the Penicillium genus elucidates a diverse pangenome and 15 lateral gene transfer events.</title>
        <authorList>
            <person name="Petersen C."/>
            <person name="Sorensen T."/>
            <person name="Nielsen M.R."/>
            <person name="Sondergaard T.E."/>
            <person name="Sorensen J.L."/>
            <person name="Fitzpatrick D.A."/>
            <person name="Frisvad J.C."/>
            <person name="Nielsen K.L."/>
        </authorList>
    </citation>
    <scope>NUCLEOTIDE SEQUENCE</scope>
    <source>
        <strain evidence="1">IBT 22155</strain>
    </source>
</reference>
<dbReference type="AlphaFoldDB" id="A0A9W9GPF2"/>
<accession>A0A9W9GPF2</accession>
<dbReference type="OrthoDB" id="4330771at2759"/>
<dbReference type="GeneID" id="81408436"/>
<evidence type="ECO:0000313" key="1">
    <source>
        <dbReference type="EMBL" id="KAJ5124697.1"/>
    </source>
</evidence>
<dbReference type="RefSeq" id="XP_056519096.1">
    <property type="nucleotide sequence ID" value="XM_056669266.1"/>
</dbReference>